<accession>A0A2L1U576</accession>
<dbReference type="AlphaFoldDB" id="A0A2L1U576"/>
<gene>
    <name evidence="2" type="ORF">ERICIII_03985</name>
</gene>
<protein>
    <submittedName>
        <fullName evidence="2">Uncharacterized protein</fullName>
    </submittedName>
</protein>
<reference evidence="3" key="1">
    <citation type="submission" date="2017-02" db="EMBL/GenBank/DDBJ databases">
        <title>Delineation of Paenibacillus larvae strains originating from foulbrood outbreaks.</title>
        <authorList>
            <person name="Beims H."/>
            <person name="Bunk B."/>
            <person name="Sproeer C."/>
            <person name="Mohr K.I."/>
            <person name="Pradella S."/>
            <person name="Guenther G."/>
            <person name="Rohde M."/>
            <person name="von der Ohe W."/>
            <person name="Steinert M."/>
        </authorList>
    </citation>
    <scope>NUCLEOTIDE SEQUENCE [LARGE SCALE GENOMIC DNA]</scope>
    <source>
        <strain evidence="3">Eric_III</strain>
    </source>
</reference>
<evidence type="ECO:0000256" key="1">
    <source>
        <dbReference type="SAM" id="MobiDB-lite"/>
    </source>
</evidence>
<sequence length="118" mass="13512">MAKQYIPDDPPTERSQNRQTNHTENIQFFLISIKAPEMPAAAIPIKIKMFMTTMTLCHSLHSSCSVCSKTEQKSPAYMQKYYIGNWTKVNMSGKPICGENGTKYKNRNRFLKTEGEKT</sequence>
<dbReference type="Proteomes" id="UP000239833">
    <property type="component" value="Chromosome"/>
</dbReference>
<organism evidence="2 3">
    <name type="scientific">Paenibacillus larvae subsp. larvae</name>
    <dbReference type="NCBI Taxonomy" id="147375"/>
    <lineage>
        <taxon>Bacteria</taxon>
        <taxon>Bacillati</taxon>
        <taxon>Bacillota</taxon>
        <taxon>Bacilli</taxon>
        <taxon>Bacillales</taxon>
        <taxon>Paenibacillaceae</taxon>
        <taxon>Paenibacillus</taxon>
    </lineage>
</organism>
<dbReference type="EMBL" id="CP019655">
    <property type="protein sequence ID" value="AVF28070.1"/>
    <property type="molecule type" value="Genomic_DNA"/>
</dbReference>
<evidence type="ECO:0000313" key="2">
    <source>
        <dbReference type="EMBL" id="AVF28070.1"/>
    </source>
</evidence>
<proteinExistence type="predicted"/>
<feature type="region of interest" description="Disordered" evidence="1">
    <location>
        <begin position="1"/>
        <end position="21"/>
    </location>
</feature>
<name>A0A2L1U576_9BACL</name>
<evidence type="ECO:0000313" key="3">
    <source>
        <dbReference type="Proteomes" id="UP000239833"/>
    </source>
</evidence>